<feature type="binding site" evidence="4">
    <location>
        <position position="185"/>
    </location>
    <ligand>
        <name>S-adenosyl-L-methionine</name>
        <dbReference type="ChEBI" id="CHEBI:59789"/>
    </ligand>
</feature>
<comment type="caution">
    <text evidence="6">The sequence shown here is derived from an EMBL/GenBank/DDBJ whole genome shotgun (WGS) entry which is preliminary data.</text>
</comment>
<dbReference type="GO" id="GO:0008168">
    <property type="term" value="F:methyltransferase activity"/>
    <property type="evidence" value="ECO:0007669"/>
    <property type="project" value="UniProtKB-UniRule"/>
</dbReference>
<accession>A0A433TGC2</accession>
<comment type="function">
    <text evidence="4">S-adenosyl-L-methionine-binding protein that acts as an inhibitor of mTORC1 signaling. Acts as a sensor of S-adenosyl-L-methionine to signal methionine sufficiency to mTORC1. Probably also acts as a S-adenosyl-L-methionine-dependent methyltransferase.</text>
</comment>
<dbReference type="STRING" id="188477.A0A433TGC2"/>
<keyword evidence="3 4" id="KW-0949">S-adenosyl-L-methionine</keyword>
<protein>
    <recommendedName>
        <fullName evidence="4">S-adenosylmethionine sensor upstream of mTORC1</fullName>
    </recommendedName>
    <alternativeName>
        <fullName evidence="4">Probable methyltransferase BMT2 homolog</fullName>
        <ecNumber evidence="4">2.1.1.-</ecNumber>
    </alternativeName>
</protein>
<gene>
    <name evidence="6" type="ORF">EGW08_011597</name>
</gene>
<dbReference type="InterPro" id="IPR029063">
    <property type="entry name" value="SAM-dependent_MTases_sf"/>
</dbReference>
<dbReference type="PANTHER" id="PTHR21008:SF0">
    <property type="entry name" value="S-ADENOSYLMETHIONINE SENSOR UPSTREAM OF MTORC1"/>
    <property type="match status" value="1"/>
</dbReference>
<evidence type="ECO:0000256" key="5">
    <source>
        <dbReference type="SAM" id="MobiDB-lite"/>
    </source>
</evidence>
<dbReference type="Proteomes" id="UP000271974">
    <property type="component" value="Unassembled WGS sequence"/>
</dbReference>
<dbReference type="Pfam" id="PF11968">
    <property type="entry name" value="Bmt2"/>
    <property type="match status" value="1"/>
</dbReference>
<evidence type="ECO:0000256" key="3">
    <source>
        <dbReference type="ARBA" id="ARBA00022691"/>
    </source>
</evidence>
<dbReference type="OrthoDB" id="5954793at2759"/>
<evidence type="ECO:0000256" key="1">
    <source>
        <dbReference type="ARBA" id="ARBA00022603"/>
    </source>
</evidence>
<evidence type="ECO:0000256" key="4">
    <source>
        <dbReference type="HAMAP-Rule" id="MF_03044"/>
    </source>
</evidence>
<dbReference type="AlphaFoldDB" id="A0A433TGC2"/>
<dbReference type="InterPro" id="IPR021867">
    <property type="entry name" value="Bmt2/SAMTOR"/>
</dbReference>
<keyword evidence="7" id="KW-1185">Reference proteome</keyword>
<evidence type="ECO:0000313" key="7">
    <source>
        <dbReference type="Proteomes" id="UP000271974"/>
    </source>
</evidence>
<feature type="binding site" evidence="4">
    <location>
        <position position="167"/>
    </location>
    <ligand>
        <name>S-adenosyl-L-methionine</name>
        <dbReference type="ChEBI" id="CHEBI:59789"/>
    </ligand>
</feature>
<keyword evidence="1 4" id="KW-0489">Methyltransferase</keyword>
<dbReference type="GO" id="GO:0032259">
    <property type="term" value="P:methylation"/>
    <property type="evidence" value="ECO:0007669"/>
    <property type="project" value="UniProtKB-KW"/>
</dbReference>
<dbReference type="Gene3D" id="3.40.50.150">
    <property type="entry name" value="Vaccinia Virus protein VP39"/>
    <property type="match status" value="1"/>
</dbReference>
<dbReference type="EC" id="2.1.1.-" evidence="4"/>
<dbReference type="HAMAP" id="MF_03044">
    <property type="entry name" value="BMT2"/>
    <property type="match status" value="1"/>
</dbReference>
<evidence type="ECO:0000313" key="6">
    <source>
        <dbReference type="EMBL" id="RUS80647.1"/>
    </source>
</evidence>
<evidence type="ECO:0000256" key="2">
    <source>
        <dbReference type="ARBA" id="ARBA00022679"/>
    </source>
</evidence>
<feature type="compositionally biased region" description="Basic and acidic residues" evidence="5">
    <location>
        <begin position="356"/>
        <end position="367"/>
    </location>
</feature>
<dbReference type="SUPFAM" id="SSF53335">
    <property type="entry name" value="S-adenosyl-L-methionine-dependent methyltransferases"/>
    <property type="match status" value="1"/>
</dbReference>
<reference evidence="6 7" key="1">
    <citation type="submission" date="2019-01" db="EMBL/GenBank/DDBJ databases">
        <title>A draft genome assembly of the solar-powered sea slug Elysia chlorotica.</title>
        <authorList>
            <person name="Cai H."/>
            <person name="Li Q."/>
            <person name="Fang X."/>
            <person name="Li J."/>
            <person name="Curtis N.E."/>
            <person name="Altenburger A."/>
            <person name="Shibata T."/>
            <person name="Feng M."/>
            <person name="Maeda T."/>
            <person name="Schwartz J.A."/>
            <person name="Shigenobu S."/>
            <person name="Lundholm N."/>
            <person name="Nishiyama T."/>
            <person name="Yang H."/>
            <person name="Hasebe M."/>
            <person name="Li S."/>
            <person name="Pierce S.K."/>
            <person name="Wang J."/>
        </authorList>
    </citation>
    <scope>NUCLEOTIDE SEQUENCE [LARGE SCALE GENOMIC DNA]</scope>
    <source>
        <strain evidence="6">EC2010</strain>
        <tissue evidence="6">Whole organism of an adult</tissue>
    </source>
</reference>
<dbReference type="EMBL" id="RQTK01000380">
    <property type="protein sequence ID" value="RUS80647.1"/>
    <property type="molecule type" value="Genomic_DNA"/>
</dbReference>
<name>A0A433TGC2_ELYCH</name>
<dbReference type="GO" id="GO:1904262">
    <property type="term" value="P:negative regulation of TORC1 signaling"/>
    <property type="evidence" value="ECO:0007669"/>
    <property type="project" value="TreeGrafter"/>
</dbReference>
<dbReference type="PANTHER" id="PTHR21008">
    <property type="entry name" value="S-ADENOSYLMETHIONINE SENSOR UPSTREAM OF MTORC1-RELATED"/>
    <property type="match status" value="1"/>
</dbReference>
<comment type="similarity">
    <text evidence="4">Belongs to the BMT2 family.</text>
</comment>
<sequence>MRYYHNLQMIMDKDSDMVKDQHQKLSGVIKGLHKQLRRAYRESDGDHVSVWERHIKDSARMERYAQAMHQLATQHWSVHPDTRIQWCRQAALEYFFGGGIHLALEKDMKRKMRQCLSKTPTDLTNHTLKEFGTCTSEDEIKNNFEEEMQQVRENIPAKGHVRLLDVGSCYNPFLECPEFESIGIDLSPATQSVYQCDFLQLELTPSLAHPPSSSDLNPTPLTTALGLSLAPQSSPVTRLPRASFQVVVFSLLLEYLPAAAQRWACCVKAHSLLQPHGLLLIVTPDSNSAYRNAPMMKSWRQALEHLGFHRWKYHKMEHVHCMAFRKVKEELPERFPESVENLLYIPQDFSDACYDDDHLPSSERDPHGLANDDPEHEAQLETFLLLSAGELPLLCSDEEDDGGG</sequence>
<feature type="region of interest" description="Disordered" evidence="5">
    <location>
        <begin position="356"/>
        <end position="376"/>
    </location>
</feature>
<proteinExistence type="inferred from homology"/>
<keyword evidence="2 4" id="KW-0808">Transferase</keyword>
<organism evidence="6 7">
    <name type="scientific">Elysia chlorotica</name>
    <name type="common">Eastern emerald elysia</name>
    <name type="synonym">Sea slug</name>
    <dbReference type="NCBI Taxonomy" id="188477"/>
    <lineage>
        <taxon>Eukaryota</taxon>
        <taxon>Metazoa</taxon>
        <taxon>Spiralia</taxon>
        <taxon>Lophotrochozoa</taxon>
        <taxon>Mollusca</taxon>
        <taxon>Gastropoda</taxon>
        <taxon>Heterobranchia</taxon>
        <taxon>Euthyneura</taxon>
        <taxon>Panpulmonata</taxon>
        <taxon>Sacoglossa</taxon>
        <taxon>Placobranchoidea</taxon>
        <taxon>Plakobranchidae</taxon>
        <taxon>Elysia</taxon>
    </lineage>
</organism>